<proteinExistence type="predicted"/>
<evidence type="ECO:0000259" key="1">
    <source>
        <dbReference type="Pfam" id="PF12770"/>
    </source>
</evidence>
<dbReference type="PANTHER" id="PTHR10098">
    <property type="entry name" value="RAPSYN-RELATED"/>
    <property type="match status" value="1"/>
</dbReference>
<keyword evidence="3" id="KW-1185">Reference proteome</keyword>
<comment type="caution">
    <text evidence="2">The sequence shown here is derived from an EMBL/GenBank/DDBJ whole genome shotgun (WGS) entry which is preliminary data.</text>
</comment>
<evidence type="ECO:0000313" key="2">
    <source>
        <dbReference type="EMBL" id="GLZ79566.1"/>
    </source>
</evidence>
<dbReference type="InterPro" id="IPR011990">
    <property type="entry name" value="TPR-like_helical_dom_sf"/>
</dbReference>
<dbReference type="PANTHER" id="PTHR10098:SF108">
    <property type="entry name" value="TETRATRICOPEPTIDE REPEAT PROTEIN 28"/>
    <property type="match status" value="1"/>
</dbReference>
<dbReference type="SUPFAM" id="SSF48452">
    <property type="entry name" value="TPR-like"/>
    <property type="match status" value="1"/>
</dbReference>
<feature type="domain" description="CHAT" evidence="1">
    <location>
        <begin position="729"/>
        <end position="1034"/>
    </location>
</feature>
<dbReference type="EMBL" id="BSTX01000003">
    <property type="protein sequence ID" value="GLZ79566.1"/>
    <property type="molecule type" value="Genomic_DNA"/>
</dbReference>
<dbReference type="AlphaFoldDB" id="A0A9W6WBH2"/>
<protein>
    <recommendedName>
        <fullName evidence="1">CHAT domain-containing protein</fullName>
    </recommendedName>
</protein>
<dbReference type="InterPro" id="IPR019734">
    <property type="entry name" value="TPR_rpt"/>
</dbReference>
<sequence length="1035" mass="110713">MEYARLHAMLGNAQAFESDAVAELDTAMGHYLLSLLGRPDPGVVRGLRYAFERRMGLTPEERREGVARLLRPVLIVLRSLAEWGAPEPDPRSVFLALNGVDEESGGALDDGTEDEWSPDPELFDAVRVEWHRALPAEDLVALVQEEFWAQDPYLLMEALRAVLAQDAILPALRAHLLVMTAERLLSVHCGSALDWQEELLAALEVALELHEPGERAIPLHLLSVAHAERILGDHAAEMERAIDYATAALAQAPDEVAMRAQLGQLYRDRRLGDPRGNLAEAERLLASTVDDWGPAGEPYLWARAMNSLGLTRLELGRLGRPTGFEEAAAGFREALTVLTRDAHAYEWAGTTANLGAALSAADALDEAIACFRDALGIERSAPETAETRHNLAQALRASGRLDEAAEEFAEVLAVHDAATFPFEHRRSAGALGEILAGRGEWERAHEVFDSGGRAEDRLLAAAGGDARLIDDVVREGHQIGELDAYALTELGRAAEAVAAVERGRARSLAEAVRPRRTEPEPEVLRYRRARAAWVAAQLAVDAPPEGNDYAERLARAAALGRAAREARHEFAEALEGLYGSDAPAPEPEEETPVEVPLVYLFSTPWGGRAILTRPGDEPSVLAIPALTDDVATGLGQTLHQGTLIGGYFAAQDGLGPRLLAARPGVSFADKAATLPEGTLSAAARAVLAMAHPGLPESTLAPYSDLEPAARSRLDTTLGHEFLRAELARCLPALAETVMGPLVAWLRASDVDAAALVACGALPAFPLLAAAPPGVAFTIAPSARAVAGSSETTREGVYTLGDPRPTHLPLRWGEAEALTVAALAGDATRARVGEEATRAWLLESLREGHTVVASCHGEFDAWNVFASRLFLARGETLTLDDVLGEAADLSGLRLLVLSACQTAVMDIRRGALGEARGLATGMLQAGARAVLASLWPVDDRATYLLIVRFMREWLPGNGSPSAALARAQAWLREATYAELAGLDEGPAAVRGRGFRYGAQEAAHLAAALAGRRAEVDPEGRPYADPVHWAGFQVFGL</sequence>
<dbReference type="Pfam" id="PF12770">
    <property type="entry name" value="CHAT"/>
    <property type="match status" value="1"/>
</dbReference>
<dbReference type="SMART" id="SM00028">
    <property type="entry name" value="TPR"/>
    <property type="match status" value="2"/>
</dbReference>
<dbReference type="InterPro" id="IPR024983">
    <property type="entry name" value="CHAT_dom"/>
</dbReference>
<accession>A0A9W6WBH2</accession>
<evidence type="ECO:0000313" key="3">
    <source>
        <dbReference type="Proteomes" id="UP001165079"/>
    </source>
</evidence>
<dbReference type="Proteomes" id="UP001165079">
    <property type="component" value="Unassembled WGS sequence"/>
</dbReference>
<name>A0A9W6WBH2_9ACTN</name>
<gene>
    <name evidence="2" type="ORF">Afil01_43730</name>
</gene>
<dbReference type="Pfam" id="PF13424">
    <property type="entry name" value="TPR_12"/>
    <property type="match status" value="1"/>
</dbReference>
<organism evidence="2 3">
    <name type="scientific">Actinorhabdospora filicis</name>
    <dbReference type="NCBI Taxonomy" id="1785913"/>
    <lineage>
        <taxon>Bacteria</taxon>
        <taxon>Bacillati</taxon>
        <taxon>Actinomycetota</taxon>
        <taxon>Actinomycetes</taxon>
        <taxon>Micromonosporales</taxon>
        <taxon>Micromonosporaceae</taxon>
        <taxon>Actinorhabdospora</taxon>
    </lineage>
</organism>
<dbReference type="Gene3D" id="1.25.40.10">
    <property type="entry name" value="Tetratricopeptide repeat domain"/>
    <property type="match status" value="2"/>
</dbReference>
<reference evidence="2" key="1">
    <citation type="submission" date="2023-03" db="EMBL/GenBank/DDBJ databases">
        <title>Actinorhabdospora filicis NBRC 111898.</title>
        <authorList>
            <person name="Ichikawa N."/>
            <person name="Sato H."/>
            <person name="Tonouchi N."/>
        </authorList>
    </citation>
    <scope>NUCLEOTIDE SEQUENCE</scope>
    <source>
        <strain evidence="2">NBRC 111898</strain>
    </source>
</reference>